<dbReference type="Pfam" id="PF00208">
    <property type="entry name" value="ELFV_dehydrog"/>
    <property type="match status" value="2"/>
</dbReference>
<dbReference type="Gene3D" id="3.40.50.10860">
    <property type="entry name" value="Leucine Dehydrogenase, chain A, domain 1"/>
    <property type="match status" value="1"/>
</dbReference>
<evidence type="ECO:0000256" key="2">
    <source>
        <dbReference type="ARBA" id="ARBA00023002"/>
    </source>
</evidence>
<gene>
    <name evidence="6" type="ORF">MTR62_08725</name>
</gene>
<dbReference type="InterPro" id="IPR016211">
    <property type="entry name" value="Glu/Phe/Leu/Val/Trp_DH_bac/arc"/>
</dbReference>
<keyword evidence="7" id="KW-1185">Reference proteome</keyword>
<organism evidence="6 7">
    <name type="scientific">Novosphingobium organovorum</name>
    <dbReference type="NCBI Taxonomy" id="2930092"/>
    <lineage>
        <taxon>Bacteria</taxon>
        <taxon>Pseudomonadati</taxon>
        <taxon>Pseudomonadota</taxon>
        <taxon>Alphaproteobacteria</taxon>
        <taxon>Sphingomonadales</taxon>
        <taxon>Sphingomonadaceae</taxon>
        <taxon>Novosphingobium</taxon>
    </lineage>
</organism>
<dbReference type="RefSeq" id="WP_244019126.1">
    <property type="nucleotide sequence ID" value="NZ_JALHLF010000025.1"/>
</dbReference>
<keyword evidence="3" id="KW-0520">NAD</keyword>
<proteinExistence type="inferred from homology"/>
<dbReference type="CDD" id="cd01075">
    <property type="entry name" value="NAD_bind_Leu_Phe_Val_DH"/>
    <property type="match status" value="1"/>
</dbReference>
<dbReference type="PIRSF" id="PIRSF000188">
    <property type="entry name" value="Phe_leu_dh"/>
    <property type="match status" value="1"/>
</dbReference>
<dbReference type="InterPro" id="IPR036291">
    <property type="entry name" value="NAD(P)-bd_dom_sf"/>
</dbReference>
<name>A0ABT0BD96_9SPHN</name>
<dbReference type="SMART" id="SM00839">
    <property type="entry name" value="ELFV_dehydrog"/>
    <property type="match status" value="1"/>
</dbReference>
<feature type="domain" description="Glutamate/phenylalanine/leucine/valine/L-tryptophan dehydrogenase C-terminal" evidence="5">
    <location>
        <begin position="143"/>
        <end position="343"/>
    </location>
</feature>
<dbReference type="Proteomes" id="UP001162881">
    <property type="component" value="Unassembled WGS sequence"/>
</dbReference>
<accession>A0ABT0BD96</accession>
<evidence type="ECO:0000313" key="7">
    <source>
        <dbReference type="Proteomes" id="UP001162881"/>
    </source>
</evidence>
<evidence type="ECO:0000256" key="4">
    <source>
        <dbReference type="RuleBase" id="RU004417"/>
    </source>
</evidence>
<dbReference type="EMBL" id="JALHLF010000025">
    <property type="protein sequence ID" value="MCJ2182774.1"/>
    <property type="molecule type" value="Genomic_DNA"/>
</dbReference>
<dbReference type="PANTHER" id="PTHR42722">
    <property type="entry name" value="LEUCINE DEHYDROGENASE"/>
    <property type="match status" value="1"/>
</dbReference>
<reference evidence="6" key="1">
    <citation type="submission" date="2022-03" db="EMBL/GenBank/DDBJ databases">
        <title>Identification of a novel bacterium isolated from mangrove sediments.</title>
        <authorList>
            <person name="Pan X."/>
        </authorList>
    </citation>
    <scope>NUCLEOTIDE SEQUENCE</scope>
    <source>
        <strain evidence="6">B1949</strain>
    </source>
</reference>
<dbReference type="InterPro" id="IPR046346">
    <property type="entry name" value="Aminoacid_DH-like_N_sf"/>
</dbReference>
<evidence type="ECO:0000256" key="1">
    <source>
        <dbReference type="ARBA" id="ARBA00006382"/>
    </source>
</evidence>
<comment type="similarity">
    <text evidence="1 4">Belongs to the Glu/Leu/Phe/Val dehydrogenases family.</text>
</comment>
<dbReference type="InterPro" id="IPR006096">
    <property type="entry name" value="Glu/Leu/Phe/Val/Trp_DH_C"/>
</dbReference>
<dbReference type="SUPFAM" id="SSF53223">
    <property type="entry name" value="Aminoacid dehydrogenase-like, N-terminal domain"/>
    <property type="match status" value="1"/>
</dbReference>
<dbReference type="InterPro" id="IPR006095">
    <property type="entry name" value="Glu/Leu/Phe/Val/Trp_DH"/>
</dbReference>
<protein>
    <submittedName>
        <fullName evidence="6">Amino acid dehydrogenase</fullName>
    </submittedName>
</protein>
<dbReference type="Pfam" id="PF02812">
    <property type="entry name" value="ELFV_dehydrog_N"/>
    <property type="match status" value="1"/>
</dbReference>
<evidence type="ECO:0000259" key="5">
    <source>
        <dbReference type="SMART" id="SM00839"/>
    </source>
</evidence>
<dbReference type="Gene3D" id="3.40.50.720">
    <property type="entry name" value="NAD(P)-binding Rossmann-like Domain"/>
    <property type="match status" value="1"/>
</dbReference>
<evidence type="ECO:0000313" key="6">
    <source>
        <dbReference type="EMBL" id="MCJ2182774.1"/>
    </source>
</evidence>
<dbReference type="PANTHER" id="PTHR42722:SF1">
    <property type="entry name" value="VALINE DEHYDROGENASE"/>
    <property type="match status" value="1"/>
</dbReference>
<comment type="caution">
    <text evidence="6">The sequence shown here is derived from an EMBL/GenBank/DDBJ whole genome shotgun (WGS) entry which is preliminary data.</text>
</comment>
<evidence type="ECO:0000256" key="3">
    <source>
        <dbReference type="ARBA" id="ARBA00023027"/>
    </source>
</evidence>
<sequence>MVAATTRSVPEECIRLEDKEAGLDGFIVIHSTARGPAAGGCRFWSYDTPEAAMVDAMRLAEGMSYKNASAELPLGGGKAVLRRPAGEFDRRRLFEAFGRAVARLDGRYVTAEDVGTGLEDMENIAHATRHVAGRTARPGFAGGDPSPWTALGVFEAMKAAAAIRFGGSLAGARVAVQGVGNVGGRLARLLADEGARLVLADIDTQRAQALASELGAEVASIADIAGVTADVFAPCALGGALDEAVLGVLKAALVCGAANNQLATPEIAEVLRARDILYAPDYVVNAGGIINVAAEYLGESEADVRGRVVAIGPRTAGILEMARAEGLTSAFVADREAEAKMRPLCVA</sequence>
<dbReference type="SUPFAM" id="SSF51735">
    <property type="entry name" value="NAD(P)-binding Rossmann-fold domains"/>
    <property type="match status" value="1"/>
</dbReference>
<dbReference type="PRINTS" id="PR00082">
    <property type="entry name" value="GLFDHDRGNASE"/>
</dbReference>
<dbReference type="InterPro" id="IPR006097">
    <property type="entry name" value="Glu/Leu/Phe/Val/Trp_DH_dimer"/>
</dbReference>
<keyword evidence="2 4" id="KW-0560">Oxidoreductase</keyword>